<evidence type="ECO:0000256" key="5">
    <source>
        <dbReference type="ARBA" id="ARBA00022833"/>
    </source>
</evidence>
<dbReference type="GO" id="GO:0004222">
    <property type="term" value="F:metalloendopeptidase activity"/>
    <property type="evidence" value="ECO:0007669"/>
    <property type="project" value="InterPro"/>
</dbReference>
<dbReference type="InterPro" id="IPR045090">
    <property type="entry name" value="Pept_M3A_M3B"/>
</dbReference>
<dbReference type="GO" id="GO:0006508">
    <property type="term" value="P:proteolysis"/>
    <property type="evidence" value="ECO:0007669"/>
    <property type="project" value="UniProtKB-KW"/>
</dbReference>
<evidence type="ECO:0000259" key="8">
    <source>
        <dbReference type="Pfam" id="PF01432"/>
    </source>
</evidence>
<dbReference type="FunFam" id="3.40.390.10:FF:000074">
    <property type="entry name" value="Metalloprotease"/>
    <property type="match status" value="1"/>
</dbReference>
<sequence>MISTNISGLNFKFTPNQVKETSESLINLKLKLNNSVAELPQEKCNFKSVLGTLSSNDNEQEVHFTSLTFLHSVSGDKALRDVSSQVEETISAFDIDQSMRTDLYTRVKYAAAKNETLEKEDKRLLEKTLLDFKRNGLDLDEKSQEKFKANQKKISELSIKFDKNTAEDKTFVLFTKSELEGLDDDFLAGLDKEVSDGVEKYKVTMKYPDLLPVMKKAKRSETRKILQTANDGKCVENVQLFVDTLKLRKENAVLLGYKNHNQFKLEPKMAKTEEAAFSFLESLKGKLKPIAQKELEVLKELKKNECLENGQEFDNIIQSWDYNYYSNMLLEKKYQVDHEKIREYFPMEKVTETIFKLYENVLNVKFKITKDKWQVWHPDVTAIEVYELNDEFLGLFYLDLYPRLQPGYEKADNSRNFPIAAMVSNFKKPTSDKPSLLNHNEVVTFYHELGHVMHNICSKTKWARFHGTAVERDFVEAPSQMLENWCWETVVLKKLSSHYKTGESLPDDLIKRLVDSKKVGVGLANLRQIFFGSFDLEMHSTEFKDPTVTWERLRREVSLIPMIPSTVPFATFGHLMHGYDSGYYGYLWSEVFSADMYYSRFEKEDSILEGKKAGMDYRTWILKPGGSIDGMDMLKGFLGREPNDDAFLKTLQ</sequence>
<dbReference type="Gene3D" id="1.10.1370.10">
    <property type="entry name" value="Neurolysin, domain 3"/>
    <property type="match status" value="1"/>
</dbReference>
<dbReference type="CDD" id="cd06455">
    <property type="entry name" value="M3A_TOP"/>
    <property type="match status" value="1"/>
</dbReference>
<reference evidence="9" key="1">
    <citation type="submission" date="2020-05" db="EMBL/GenBank/DDBJ databases">
        <title>Phylogenomic resolution of chytrid fungi.</title>
        <authorList>
            <person name="Stajich J.E."/>
            <person name="Amses K."/>
            <person name="Simmons R."/>
            <person name="Seto K."/>
            <person name="Myers J."/>
            <person name="Bonds A."/>
            <person name="Quandt C.A."/>
            <person name="Barry K."/>
            <person name="Liu P."/>
            <person name="Grigoriev I."/>
            <person name="Longcore J.E."/>
            <person name="James T.Y."/>
        </authorList>
    </citation>
    <scope>NUCLEOTIDE SEQUENCE</scope>
    <source>
        <strain evidence="9">JEL0476</strain>
    </source>
</reference>
<comment type="similarity">
    <text evidence="1 7">Belongs to the peptidase M3 family.</text>
</comment>
<evidence type="ECO:0000313" key="10">
    <source>
        <dbReference type="Proteomes" id="UP001211065"/>
    </source>
</evidence>
<keyword evidence="3 7" id="KW-0479">Metal-binding</keyword>
<dbReference type="Proteomes" id="UP001211065">
    <property type="component" value="Unassembled WGS sequence"/>
</dbReference>
<evidence type="ECO:0000256" key="1">
    <source>
        <dbReference type="ARBA" id="ARBA00006040"/>
    </source>
</evidence>
<proteinExistence type="inferred from homology"/>
<dbReference type="InterPro" id="IPR024079">
    <property type="entry name" value="MetalloPept_cat_dom_sf"/>
</dbReference>
<feature type="domain" description="Peptidase M3A/M3B catalytic" evidence="8">
    <location>
        <begin position="213"/>
        <end position="651"/>
    </location>
</feature>
<dbReference type="GO" id="GO:0046872">
    <property type="term" value="F:metal ion binding"/>
    <property type="evidence" value="ECO:0007669"/>
    <property type="project" value="UniProtKB-UniRule"/>
</dbReference>
<keyword evidence="2 7" id="KW-0645">Protease</keyword>
<dbReference type="Pfam" id="PF01432">
    <property type="entry name" value="Peptidase_M3"/>
    <property type="match status" value="1"/>
</dbReference>
<dbReference type="InterPro" id="IPR024077">
    <property type="entry name" value="Neurolysin/TOP_dom2"/>
</dbReference>
<organism evidence="9 10">
    <name type="scientific">Clydaea vesicula</name>
    <dbReference type="NCBI Taxonomy" id="447962"/>
    <lineage>
        <taxon>Eukaryota</taxon>
        <taxon>Fungi</taxon>
        <taxon>Fungi incertae sedis</taxon>
        <taxon>Chytridiomycota</taxon>
        <taxon>Chytridiomycota incertae sedis</taxon>
        <taxon>Chytridiomycetes</taxon>
        <taxon>Lobulomycetales</taxon>
        <taxon>Lobulomycetaceae</taxon>
        <taxon>Clydaea</taxon>
    </lineage>
</organism>
<dbReference type="GO" id="GO:0006518">
    <property type="term" value="P:peptide metabolic process"/>
    <property type="evidence" value="ECO:0007669"/>
    <property type="project" value="TreeGrafter"/>
</dbReference>
<accession>A0AAD5U0E7</accession>
<evidence type="ECO:0000256" key="2">
    <source>
        <dbReference type="ARBA" id="ARBA00022670"/>
    </source>
</evidence>
<evidence type="ECO:0000256" key="4">
    <source>
        <dbReference type="ARBA" id="ARBA00022801"/>
    </source>
</evidence>
<dbReference type="Gene3D" id="1.20.1050.40">
    <property type="entry name" value="Endopeptidase. Chain P, domain 1"/>
    <property type="match status" value="1"/>
</dbReference>
<dbReference type="PANTHER" id="PTHR11804">
    <property type="entry name" value="PROTEASE M3 THIMET OLIGOPEPTIDASE-RELATED"/>
    <property type="match status" value="1"/>
</dbReference>
<comment type="caution">
    <text evidence="9">The sequence shown here is derived from an EMBL/GenBank/DDBJ whole genome shotgun (WGS) entry which is preliminary data.</text>
</comment>
<keyword evidence="5 7" id="KW-0862">Zinc</keyword>
<dbReference type="PANTHER" id="PTHR11804:SF84">
    <property type="entry name" value="SACCHAROLYSIN"/>
    <property type="match status" value="1"/>
</dbReference>
<comment type="cofactor">
    <cofactor evidence="7">
        <name>Zn(2+)</name>
        <dbReference type="ChEBI" id="CHEBI:29105"/>
    </cofactor>
    <text evidence="7">Binds 1 zinc ion.</text>
</comment>
<dbReference type="InterPro" id="IPR001567">
    <property type="entry name" value="Pept_M3A_M3B_dom"/>
</dbReference>
<dbReference type="SUPFAM" id="SSF55486">
    <property type="entry name" value="Metalloproteases ('zincins'), catalytic domain"/>
    <property type="match status" value="1"/>
</dbReference>
<dbReference type="AlphaFoldDB" id="A0AAD5U0E7"/>
<keyword evidence="4 7" id="KW-0378">Hydrolase</keyword>
<keyword evidence="10" id="KW-1185">Reference proteome</keyword>
<keyword evidence="6 7" id="KW-0482">Metalloprotease</keyword>
<protein>
    <submittedName>
        <fullName evidence="9">Thimet oligopeptidase</fullName>
    </submittedName>
</protein>
<evidence type="ECO:0000313" key="9">
    <source>
        <dbReference type="EMBL" id="KAJ3217725.1"/>
    </source>
</evidence>
<evidence type="ECO:0000256" key="6">
    <source>
        <dbReference type="ARBA" id="ARBA00023049"/>
    </source>
</evidence>
<evidence type="ECO:0000256" key="3">
    <source>
        <dbReference type="ARBA" id="ARBA00022723"/>
    </source>
</evidence>
<evidence type="ECO:0000256" key="7">
    <source>
        <dbReference type="RuleBase" id="RU003435"/>
    </source>
</evidence>
<gene>
    <name evidence="9" type="primary">THOP1</name>
    <name evidence="9" type="ORF">HK099_005368</name>
</gene>
<dbReference type="InterPro" id="IPR024080">
    <property type="entry name" value="Neurolysin/TOP_N"/>
</dbReference>
<name>A0AAD5U0E7_9FUNG</name>
<dbReference type="EMBL" id="JADGJW010000413">
    <property type="protein sequence ID" value="KAJ3217725.1"/>
    <property type="molecule type" value="Genomic_DNA"/>
</dbReference>
<dbReference type="Gene3D" id="3.40.390.10">
    <property type="entry name" value="Collagenase (Catalytic Domain)"/>
    <property type="match status" value="1"/>
</dbReference>